<sequence length="110" mass="12565">MVKNSQVLAVLSVSLCVILFLSEFARAAPYDYDTNFREMLEALIQKDADQNQQPAADLHRLVRKNNRSPSLRLRFGRRSDPALSYQIGRSPYDHNNLNYNLEPATGLNEI</sequence>
<dbReference type="AlphaFoldDB" id="A0A8D8S3L5"/>
<name>A0A8D8S3L5_9HEMI</name>
<accession>A0A8D8S3L5</accession>
<evidence type="ECO:0008006" key="3">
    <source>
        <dbReference type="Google" id="ProtNLM"/>
    </source>
</evidence>
<evidence type="ECO:0000313" key="2">
    <source>
        <dbReference type="EMBL" id="CAG6662316.1"/>
    </source>
</evidence>
<evidence type="ECO:0000256" key="1">
    <source>
        <dbReference type="SAM" id="SignalP"/>
    </source>
</evidence>
<dbReference type="EMBL" id="HBUF01202304">
    <property type="protein sequence ID" value="CAG6662321.1"/>
    <property type="molecule type" value="Transcribed_RNA"/>
</dbReference>
<proteinExistence type="predicted"/>
<dbReference type="EMBL" id="HBUF01353544">
    <property type="protein sequence ID" value="CAG6715749.1"/>
    <property type="molecule type" value="Transcribed_RNA"/>
</dbReference>
<feature type="chain" id="PRO_5036261946" description="Short neuropeptide F" evidence="1">
    <location>
        <begin position="28"/>
        <end position="110"/>
    </location>
</feature>
<dbReference type="EMBL" id="HBUF01353546">
    <property type="protein sequence ID" value="CAG6715751.1"/>
    <property type="molecule type" value="Transcribed_RNA"/>
</dbReference>
<dbReference type="EMBL" id="HBUF01353545">
    <property type="protein sequence ID" value="CAG6715750.1"/>
    <property type="molecule type" value="Transcribed_RNA"/>
</dbReference>
<reference evidence="2" key="1">
    <citation type="submission" date="2021-05" db="EMBL/GenBank/DDBJ databases">
        <authorList>
            <person name="Alioto T."/>
            <person name="Alioto T."/>
            <person name="Gomez Garrido J."/>
        </authorList>
    </citation>
    <scope>NUCLEOTIDE SEQUENCE</scope>
</reference>
<dbReference type="EMBL" id="HBUF01202301">
    <property type="protein sequence ID" value="CAG6662306.1"/>
    <property type="molecule type" value="Transcribed_RNA"/>
</dbReference>
<dbReference type="EMBL" id="HBUF01202303">
    <property type="protein sequence ID" value="CAG6662316.1"/>
    <property type="molecule type" value="Transcribed_RNA"/>
</dbReference>
<protein>
    <recommendedName>
        <fullName evidence="3">Short neuropeptide F</fullName>
    </recommendedName>
</protein>
<dbReference type="EMBL" id="HBUF01202302">
    <property type="protein sequence ID" value="CAG6662311.1"/>
    <property type="molecule type" value="Transcribed_RNA"/>
</dbReference>
<organism evidence="2">
    <name type="scientific">Cacopsylla melanoneura</name>
    <dbReference type="NCBI Taxonomy" id="428564"/>
    <lineage>
        <taxon>Eukaryota</taxon>
        <taxon>Metazoa</taxon>
        <taxon>Ecdysozoa</taxon>
        <taxon>Arthropoda</taxon>
        <taxon>Hexapoda</taxon>
        <taxon>Insecta</taxon>
        <taxon>Pterygota</taxon>
        <taxon>Neoptera</taxon>
        <taxon>Paraneoptera</taxon>
        <taxon>Hemiptera</taxon>
        <taxon>Sternorrhyncha</taxon>
        <taxon>Psylloidea</taxon>
        <taxon>Psyllidae</taxon>
        <taxon>Psyllinae</taxon>
        <taxon>Cacopsylla</taxon>
    </lineage>
</organism>
<feature type="signal peptide" evidence="1">
    <location>
        <begin position="1"/>
        <end position="27"/>
    </location>
</feature>
<keyword evidence="1" id="KW-0732">Signal</keyword>